<dbReference type="Proteomes" id="UP000077143">
    <property type="component" value="Plasmid pMYC1"/>
</dbReference>
<evidence type="ECO:0000313" key="3">
    <source>
        <dbReference type="Proteomes" id="UP000077143"/>
    </source>
</evidence>
<organism evidence="2 3">
    <name type="scientific">Mycobacterium adipatum</name>
    <dbReference type="NCBI Taxonomy" id="1682113"/>
    <lineage>
        <taxon>Bacteria</taxon>
        <taxon>Bacillati</taxon>
        <taxon>Actinomycetota</taxon>
        <taxon>Actinomycetes</taxon>
        <taxon>Mycobacteriales</taxon>
        <taxon>Mycobacteriaceae</taxon>
        <taxon>Mycobacterium</taxon>
    </lineage>
</organism>
<feature type="transmembrane region" description="Helical" evidence="1">
    <location>
        <begin position="130"/>
        <end position="151"/>
    </location>
</feature>
<reference evidence="2 3" key="1">
    <citation type="submission" date="2016-05" db="EMBL/GenBank/DDBJ databases">
        <title>Complete genome sequence of a phthalic acid esters degrading Mycobacterium sp. YC-RL4.</title>
        <authorList>
            <person name="Ren L."/>
            <person name="Fan S."/>
            <person name="Ruth N."/>
            <person name="Jia Y."/>
            <person name="Wang J."/>
            <person name="Qiao C."/>
        </authorList>
    </citation>
    <scope>NUCLEOTIDE SEQUENCE [LARGE SCALE GENOMIC DNA]</scope>
    <source>
        <strain evidence="2 3">YC-RL4</strain>
        <plasmid evidence="3">pmyc1</plasmid>
    </source>
</reference>
<feature type="transmembrane region" description="Helical" evidence="1">
    <location>
        <begin position="93"/>
        <end position="118"/>
    </location>
</feature>
<evidence type="ECO:0000256" key="1">
    <source>
        <dbReference type="SAM" id="Phobius"/>
    </source>
</evidence>
<protein>
    <submittedName>
        <fullName evidence="2">Uncharacterized protein</fullName>
    </submittedName>
</protein>
<evidence type="ECO:0000313" key="2">
    <source>
        <dbReference type="EMBL" id="ANE83451.1"/>
    </source>
</evidence>
<dbReference type="AlphaFoldDB" id="A0A172UWH6"/>
<dbReference type="OrthoDB" id="4752460at2"/>
<dbReference type="RefSeq" id="WP_068004248.1">
    <property type="nucleotide sequence ID" value="NZ_CP015597.1"/>
</dbReference>
<feature type="transmembrane region" description="Helical" evidence="1">
    <location>
        <begin position="68"/>
        <end position="86"/>
    </location>
</feature>
<geneLocation type="plasmid" evidence="3">
    <name>pmyc1</name>
</geneLocation>
<keyword evidence="1" id="KW-1133">Transmembrane helix</keyword>
<gene>
    <name evidence="2" type="ORF">A7U43_28475</name>
</gene>
<sequence length="163" mass="17113">MDAANALLAKGNSFLTRLMYRGVRGELIQQPWFQSIRQQSADPFVYITFGIGVLLVLIMGMLPGLVGIVITLGIWAGLAYLYFAIGTKKAHQFIAYGIGGGGAAIAALSALLTVATLIDLAGLRLAGTAVTLLIVLVLTVLVGAALAYVGVQVHRAIKRMSGQ</sequence>
<keyword evidence="1" id="KW-0812">Transmembrane</keyword>
<dbReference type="KEGG" id="madi:A7U43_28475"/>
<keyword evidence="1" id="KW-0472">Membrane</keyword>
<dbReference type="EMBL" id="CP015597">
    <property type="protein sequence ID" value="ANE83451.1"/>
    <property type="molecule type" value="Genomic_DNA"/>
</dbReference>
<keyword evidence="2" id="KW-0614">Plasmid</keyword>
<feature type="transmembrane region" description="Helical" evidence="1">
    <location>
        <begin position="44"/>
        <end position="62"/>
    </location>
</feature>
<accession>A0A172UWH6</accession>
<name>A0A172UWH6_9MYCO</name>
<proteinExistence type="predicted"/>
<keyword evidence="3" id="KW-1185">Reference proteome</keyword>